<evidence type="ECO:0000313" key="2">
    <source>
        <dbReference type="EMBL" id="MFC4726699.1"/>
    </source>
</evidence>
<feature type="transmembrane region" description="Helical" evidence="1">
    <location>
        <begin position="45"/>
        <end position="65"/>
    </location>
</feature>
<comment type="caution">
    <text evidence="2">The sequence shown here is derived from an EMBL/GenBank/DDBJ whole genome shotgun (WGS) entry which is preliminary data.</text>
</comment>
<reference evidence="3" key="1">
    <citation type="journal article" date="2019" name="Int. J. Syst. Evol. Microbiol.">
        <title>The Global Catalogue of Microorganisms (GCM) 10K type strain sequencing project: providing services to taxonomists for standard genome sequencing and annotation.</title>
        <authorList>
            <consortium name="The Broad Institute Genomics Platform"/>
            <consortium name="The Broad Institute Genome Sequencing Center for Infectious Disease"/>
            <person name="Wu L."/>
            <person name="Ma J."/>
        </authorList>
    </citation>
    <scope>NUCLEOTIDE SEQUENCE [LARGE SCALE GENOMIC DNA]</scope>
    <source>
        <strain evidence="3">CGMCC 1.13574</strain>
    </source>
</reference>
<evidence type="ECO:0000256" key="1">
    <source>
        <dbReference type="SAM" id="Phobius"/>
    </source>
</evidence>
<sequence>MASDRAPADDAHAQGVLFEAPPEADPAPPPRFARVRAVAPHRAGWRWWLAAGLLLPLLVAQSVLADRQRLAADARWRPALERICATLGCSLRPWHAPQQFSLTSRDVRPHPSVPDALLITASFRNDARFEQDWPLLELRMSDLDGQVVAQRRFTPREYLGAQPPRPTLAPRQSASLTIEVVDPGSAAVAFEFAFL</sequence>
<proteinExistence type="predicted"/>
<dbReference type="Pfam" id="PF11906">
    <property type="entry name" value="DUF3426"/>
    <property type="match status" value="1"/>
</dbReference>
<protein>
    <submittedName>
        <fullName evidence="2">DUF3426 domain-containing protein</fullName>
    </submittedName>
</protein>
<dbReference type="InterPro" id="IPR021834">
    <property type="entry name" value="DUF3426"/>
</dbReference>
<name>A0ABV9NGW0_9GAMM</name>
<dbReference type="RefSeq" id="WP_377002611.1">
    <property type="nucleotide sequence ID" value="NZ_JBHSGG010000002.1"/>
</dbReference>
<keyword evidence="1" id="KW-1133">Transmembrane helix</keyword>
<evidence type="ECO:0000313" key="3">
    <source>
        <dbReference type="Proteomes" id="UP001595892"/>
    </source>
</evidence>
<organism evidence="2 3">
    <name type="scientific">Coralloluteibacterium thermophilum</name>
    <dbReference type="NCBI Taxonomy" id="2707049"/>
    <lineage>
        <taxon>Bacteria</taxon>
        <taxon>Pseudomonadati</taxon>
        <taxon>Pseudomonadota</taxon>
        <taxon>Gammaproteobacteria</taxon>
        <taxon>Lysobacterales</taxon>
        <taxon>Lysobacteraceae</taxon>
        <taxon>Coralloluteibacterium</taxon>
    </lineage>
</organism>
<accession>A0ABV9NGW0</accession>
<gene>
    <name evidence="2" type="ORF">ACFO3Q_00710</name>
</gene>
<dbReference type="EMBL" id="JBHSGG010000002">
    <property type="protein sequence ID" value="MFC4726699.1"/>
    <property type="molecule type" value="Genomic_DNA"/>
</dbReference>
<keyword evidence="1" id="KW-0472">Membrane</keyword>
<keyword evidence="1" id="KW-0812">Transmembrane</keyword>
<dbReference type="Proteomes" id="UP001595892">
    <property type="component" value="Unassembled WGS sequence"/>
</dbReference>
<keyword evidence="3" id="KW-1185">Reference proteome</keyword>